<dbReference type="Pfam" id="PF22605">
    <property type="entry name" value="IBR_2"/>
    <property type="match status" value="1"/>
</dbReference>
<keyword evidence="9" id="KW-0479">Metal-binding</keyword>
<dbReference type="Gene3D" id="1.20.120.1750">
    <property type="match status" value="1"/>
</dbReference>
<dbReference type="CDD" id="cd20340">
    <property type="entry name" value="BRcat_RBR_parkin"/>
    <property type="match status" value="1"/>
</dbReference>
<evidence type="ECO:0000256" key="9">
    <source>
        <dbReference type="ARBA" id="ARBA00022723"/>
    </source>
</evidence>
<evidence type="ECO:0000256" key="18">
    <source>
        <dbReference type="ARBA" id="ARBA00029536"/>
    </source>
</evidence>
<evidence type="ECO:0000259" key="19">
    <source>
        <dbReference type="PROSITE" id="PS50053"/>
    </source>
</evidence>
<evidence type="ECO:0000313" key="21">
    <source>
        <dbReference type="EMBL" id="CAL8096314.1"/>
    </source>
</evidence>
<evidence type="ECO:0000256" key="15">
    <source>
        <dbReference type="ARBA" id="ARBA00023006"/>
    </source>
</evidence>
<keyword evidence="7" id="KW-0597">Phosphoprotein</keyword>
<proteinExistence type="inferred from homology"/>
<organism evidence="21 22">
    <name type="scientific">Orchesella dallaii</name>
    <dbReference type="NCBI Taxonomy" id="48710"/>
    <lineage>
        <taxon>Eukaryota</taxon>
        <taxon>Metazoa</taxon>
        <taxon>Ecdysozoa</taxon>
        <taxon>Arthropoda</taxon>
        <taxon>Hexapoda</taxon>
        <taxon>Collembola</taxon>
        <taxon>Entomobryomorpha</taxon>
        <taxon>Entomobryoidea</taxon>
        <taxon>Orchesellidae</taxon>
        <taxon>Orchesellinae</taxon>
        <taxon>Orchesella</taxon>
    </lineage>
</organism>
<dbReference type="InterPro" id="IPR041565">
    <property type="entry name" value="Parkin_Znf-RING"/>
</dbReference>
<dbReference type="EC" id="2.3.2.31" evidence="5"/>
<evidence type="ECO:0000256" key="10">
    <source>
        <dbReference type="ARBA" id="ARBA00022737"/>
    </source>
</evidence>
<evidence type="ECO:0000256" key="8">
    <source>
        <dbReference type="ARBA" id="ARBA00022679"/>
    </source>
</evidence>
<dbReference type="InterPro" id="IPR013083">
    <property type="entry name" value="Znf_RING/FYVE/PHD"/>
</dbReference>
<comment type="caution">
    <text evidence="21">The sequence shown here is derived from an EMBL/GenBank/DDBJ whole genome shotgun (WGS) entry which is preliminary data.</text>
</comment>
<dbReference type="EMBL" id="CAXLJM020000028">
    <property type="protein sequence ID" value="CAL8096314.1"/>
    <property type="molecule type" value="Genomic_DNA"/>
</dbReference>
<evidence type="ECO:0000313" key="22">
    <source>
        <dbReference type="Proteomes" id="UP001642540"/>
    </source>
</evidence>
<feature type="domain" description="Ubiquitin-like" evidence="19">
    <location>
        <begin position="36"/>
        <end position="104"/>
    </location>
</feature>
<dbReference type="Proteomes" id="UP001642540">
    <property type="component" value="Unassembled WGS sequence"/>
</dbReference>
<dbReference type="PRINTS" id="PR01475">
    <property type="entry name" value="PARKIN"/>
</dbReference>
<accession>A0ABP1QAU1</accession>
<evidence type="ECO:0000256" key="11">
    <source>
        <dbReference type="ARBA" id="ARBA00022771"/>
    </source>
</evidence>
<evidence type="ECO:0000256" key="6">
    <source>
        <dbReference type="ARBA" id="ARBA00022490"/>
    </source>
</evidence>
<dbReference type="SMART" id="SM00213">
    <property type="entry name" value="UBQ"/>
    <property type="match status" value="1"/>
</dbReference>
<keyword evidence="13" id="KW-0862">Zinc</keyword>
<dbReference type="SMART" id="SM00647">
    <property type="entry name" value="IBR"/>
    <property type="match status" value="2"/>
</dbReference>
<keyword evidence="12" id="KW-0833">Ubl conjugation pathway</keyword>
<evidence type="ECO:0000256" key="4">
    <source>
        <dbReference type="ARBA" id="ARBA00004906"/>
    </source>
</evidence>
<gene>
    <name evidence="21" type="ORF">ODALV1_LOCUS9320</name>
</gene>
<dbReference type="InterPro" id="IPR029071">
    <property type="entry name" value="Ubiquitin-like_domsf"/>
</dbReference>
<name>A0ABP1QAU1_9HEXA</name>
<evidence type="ECO:0000256" key="7">
    <source>
        <dbReference type="ARBA" id="ARBA00022553"/>
    </source>
</evidence>
<keyword evidence="22" id="KW-1185">Reference proteome</keyword>
<dbReference type="InterPro" id="IPR003977">
    <property type="entry name" value="Parkin"/>
</dbReference>
<sequence>MVFGEILRAVAALFDGLLRLLGMTSVNTITLGPNSLRVFIKYAGRTISTDLDPRWEIRKVKEMIAPKLGVSPAEIKIIFAGNELPDSFVLETSDVGQQSYLHAVRVRLQVQDKVKVEEPNDNLESVANANSLAEQRQQEELAENLVVQTCTRTFVTNVPELTSLTSSATGEIQEETQGVENPPVPLPVNTRSDFFVYCSTCDDLKEGKLRVRCAQCLSGAFTVSRHPQGWDDVLIPKQIEGTCEDETCDGQYAGFYFKCASHVTAGEDDSSPPLRQVKRNEDSVPCLACGDAKDISFVFTCQNAHSTCVDCFKQFSLIKINQRDYIQDSEIGYTVGCPALCGDSLITDPHHFKLMGKQQYDRYQRFATEECLIQMGGIFCPQPDCGMGIIPEDVNCNKIACLHGCGYVFCRRCLEGWHIGACRQEGTVPDPCTGSGPSSTGYYVSADRAAQAQWGDATRRAMRLSTKPCPNCRVPTERAGGCMHMECTKCKFQWCWVCQTNWNRECMGNHWFG</sequence>
<keyword evidence="10" id="KW-0677">Repeat</keyword>
<dbReference type="PANTHER" id="PTHR11685">
    <property type="entry name" value="RBR FAMILY RING FINGER AND IBR DOMAIN-CONTAINING"/>
    <property type="match status" value="1"/>
</dbReference>
<dbReference type="InterPro" id="IPR031127">
    <property type="entry name" value="E3_UB_ligase_RBR"/>
</dbReference>
<evidence type="ECO:0000256" key="14">
    <source>
        <dbReference type="ARBA" id="ARBA00022843"/>
    </source>
</evidence>
<keyword evidence="14" id="KW-0832">Ubl conjugation</keyword>
<evidence type="ECO:0000256" key="17">
    <source>
        <dbReference type="ARBA" id="ARBA00029442"/>
    </source>
</evidence>
<protein>
    <recommendedName>
        <fullName evidence="18">E3 ubiquitin-protein ligase parkin</fullName>
        <ecNumber evidence="5">2.3.2.31</ecNumber>
    </recommendedName>
</protein>
<evidence type="ECO:0000256" key="2">
    <source>
        <dbReference type="ARBA" id="ARBA00004173"/>
    </source>
</evidence>
<dbReference type="InterPro" id="IPR000626">
    <property type="entry name" value="Ubiquitin-like_dom"/>
</dbReference>
<feature type="domain" description="RING-type" evidence="20">
    <location>
        <begin position="282"/>
        <end position="513"/>
    </location>
</feature>
<evidence type="ECO:0000256" key="12">
    <source>
        <dbReference type="ARBA" id="ARBA00022786"/>
    </source>
</evidence>
<evidence type="ECO:0000256" key="3">
    <source>
        <dbReference type="ARBA" id="ARBA00004514"/>
    </source>
</evidence>
<dbReference type="PROSITE" id="PS50053">
    <property type="entry name" value="UBIQUITIN_2"/>
    <property type="match status" value="1"/>
</dbReference>
<dbReference type="Pfam" id="PF17976">
    <property type="entry name" value="zf-RING_12"/>
    <property type="match status" value="1"/>
</dbReference>
<keyword evidence="8" id="KW-0808">Transferase</keyword>
<comment type="subcellular location">
    <subcellularLocation>
        <location evidence="3">Cytoplasm</location>
        <location evidence="3">Cytosol</location>
    </subcellularLocation>
    <subcellularLocation>
        <location evidence="2">Mitochondrion</location>
    </subcellularLocation>
</comment>
<dbReference type="InterPro" id="IPR044066">
    <property type="entry name" value="TRIAD_supradom"/>
</dbReference>
<keyword evidence="16" id="KW-0496">Mitochondrion</keyword>
<dbReference type="PROSITE" id="PS51873">
    <property type="entry name" value="TRIAD"/>
    <property type="match status" value="1"/>
</dbReference>
<dbReference type="SUPFAM" id="SSF54236">
    <property type="entry name" value="Ubiquitin-like"/>
    <property type="match status" value="1"/>
</dbReference>
<comment type="pathway">
    <text evidence="4">Protein modification; protein ubiquitination.</text>
</comment>
<keyword evidence="15" id="KW-0072">Autophagy</keyword>
<dbReference type="Pfam" id="PF17978">
    <property type="entry name" value="zf-RING_14"/>
    <property type="match status" value="1"/>
</dbReference>
<dbReference type="InterPro" id="IPR041170">
    <property type="entry name" value="Znf-RING_14"/>
</dbReference>
<dbReference type="CDD" id="cd21382">
    <property type="entry name" value="RING0_parkin"/>
    <property type="match status" value="1"/>
</dbReference>
<dbReference type="InterPro" id="IPR047534">
    <property type="entry name" value="BRcat_RBR_parkin"/>
</dbReference>
<evidence type="ECO:0000256" key="5">
    <source>
        <dbReference type="ARBA" id="ARBA00012251"/>
    </source>
</evidence>
<dbReference type="InterPro" id="IPR054694">
    <property type="entry name" value="Parkin-like_IBR"/>
</dbReference>
<keyword evidence="11" id="KW-0863">Zinc-finger</keyword>
<dbReference type="Gene3D" id="3.30.40.10">
    <property type="entry name" value="Zinc/RING finger domain, C3HC4 (zinc finger)"/>
    <property type="match status" value="1"/>
</dbReference>
<keyword evidence="6" id="KW-0963">Cytoplasm</keyword>
<comment type="catalytic activity">
    <reaction evidence="1">
        <text>[E2 ubiquitin-conjugating enzyme]-S-ubiquitinyl-L-cysteine + [acceptor protein]-L-lysine = [E2 ubiquitin-conjugating enzyme]-L-cysteine + [acceptor protein]-N(6)-ubiquitinyl-L-lysine.</text>
        <dbReference type="EC" id="2.3.2.31"/>
    </reaction>
</comment>
<evidence type="ECO:0000256" key="16">
    <source>
        <dbReference type="ARBA" id="ARBA00023128"/>
    </source>
</evidence>
<reference evidence="21 22" key="1">
    <citation type="submission" date="2024-08" db="EMBL/GenBank/DDBJ databases">
        <authorList>
            <person name="Cucini C."/>
            <person name="Frati F."/>
        </authorList>
    </citation>
    <scope>NUCLEOTIDE SEQUENCE [LARGE SCALE GENOMIC DNA]</scope>
</reference>
<evidence type="ECO:0000256" key="13">
    <source>
        <dbReference type="ARBA" id="ARBA00022833"/>
    </source>
</evidence>
<dbReference type="Pfam" id="PF00240">
    <property type="entry name" value="ubiquitin"/>
    <property type="match status" value="1"/>
</dbReference>
<evidence type="ECO:0000256" key="1">
    <source>
        <dbReference type="ARBA" id="ARBA00001798"/>
    </source>
</evidence>
<comment type="similarity">
    <text evidence="17">Belongs to the RBR family. Parkin subfamily.</text>
</comment>
<dbReference type="Gene3D" id="2.20.25.20">
    <property type="match status" value="1"/>
</dbReference>
<dbReference type="PIRSF" id="PIRSF037880">
    <property type="entry name" value="Parkin"/>
    <property type="match status" value="1"/>
</dbReference>
<dbReference type="InterPro" id="IPR002867">
    <property type="entry name" value="IBR_dom"/>
</dbReference>
<dbReference type="Gene3D" id="3.10.20.90">
    <property type="entry name" value="Phosphatidylinositol 3-kinase Catalytic Subunit, Chain A, domain 1"/>
    <property type="match status" value="1"/>
</dbReference>
<evidence type="ECO:0000259" key="20">
    <source>
        <dbReference type="PROSITE" id="PS51873"/>
    </source>
</evidence>
<dbReference type="CDD" id="cd20357">
    <property type="entry name" value="Rcat_RBR_parkin"/>
    <property type="match status" value="1"/>
</dbReference>
<dbReference type="SUPFAM" id="SSF57850">
    <property type="entry name" value="RING/U-box"/>
    <property type="match status" value="2"/>
</dbReference>
<dbReference type="InterPro" id="IPR047536">
    <property type="entry name" value="Rcat_RBR_parkin"/>
</dbReference>